<name>A0A437C436_ORYJA</name>
<evidence type="ECO:0000256" key="5">
    <source>
        <dbReference type="ARBA" id="ARBA00022500"/>
    </source>
</evidence>
<dbReference type="OrthoDB" id="5985406at2759"/>
<evidence type="ECO:0000256" key="8">
    <source>
        <dbReference type="ARBA" id="ARBA00023040"/>
    </source>
</evidence>
<dbReference type="GO" id="GO:0045028">
    <property type="term" value="F:G protein-coupled purinergic nucleotide receptor activity"/>
    <property type="evidence" value="ECO:0007669"/>
    <property type="project" value="TreeGrafter"/>
</dbReference>
<sequence>MRAQTRGCFKELHKKDLQLRKPNKMLGTTQQVVTEPPTTNTSSFLDSDFRYTLFSVTYSIFFVVGFFANVYVLFVLRCLREAKGMGEIRIYMTNLTIADLLFVCALPFWVGYYNRGGHWIYKDFLCRLTGSFFFINTYGTILFLGAISLNRYWAVTRPLNAAASNNRRRGIIVCLLIWLCTVSMAIPHLTSEGTHTDSDNLTRCFEGYHEETDAEKRKVAVTHFLIIGLFFVVFFLVVVCNLLIALALLSQKAPQSTLRSETLISRNSHRTLSSSRNKPTGVKQRALQMLLAVVGVFVLCFLPHHVIQAPWVLAVLMISEGWGHVDWGQSTRQTLNDAHQITLVLMGLNCILDPVVYYFATRKFRRFIMAHLKKFIKGDGCANTLNTQMSMESQRQQSIQQQPNEAQPNQS</sequence>
<reference evidence="18 19" key="2">
    <citation type="submission" date="2019-01" db="EMBL/GenBank/DDBJ databases">
        <title>A chromosome length genome reference of the Java medaka (oryzias javanicus).</title>
        <authorList>
            <person name="Herpin A."/>
            <person name="Takehana Y."/>
            <person name="Naruse K."/>
            <person name="Ansai S."/>
            <person name="Kawaguchi M."/>
        </authorList>
    </citation>
    <scope>NUCLEOTIDE SEQUENCE [LARGE SCALE GENOMIC DNA]</scope>
    <source>
        <strain evidence="18">RS831</strain>
        <tissue evidence="18">Whole body</tissue>
    </source>
</reference>
<comment type="similarity">
    <text evidence="14">Belongs to the G-protein coupled receptor 1 family.</text>
</comment>
<evidence type="ECO:0000256" key="2">
    <source>
        <dbReference type="ARBA" id="ARBA00011145"/>
    </source>
</evidence>
<feature type="transmembrane region" description="Helical" evidence="16">
    <location>
        <begin position="51"/>
        <end position="76"/>
    </location>
</feature>
<dbReference type="GO" id="GO:0004992">
    <property type="term" value="F:platelet activating factor receptor activity"/>
    <property type="evidence" value="ECO:0007669"/>
    <property type="project" value="InterPro"/>
</dbReference>
<proteinExistence type="inferred from homology"/>
<feature type="transmembrane region" description="Helical" evidence="16">
    <location>
        <begin position="130"/>
        <end position="149"/>
    </location>
</feature>
<evidence type="ECO:0000256" key="9">
    <source>
        <dbReference type="ARBA" id="ARBA00023136"/>
    </source>
</evidence>
<evidence type="ECO:0000256" key="10">
    <source>
        <dbReference type="ARBA" id="ARBA00023157"/>
    </source>
</evidence>
<keyword evidence="19" id="KW-1185">Reference proteome</keyword>
<keyword evidence="10" id="KW-1015">Disulfide bond</keyword>
<feature type="transmembrane region" description="Helical" evidence="16">
    <location>
        <begin position="286"/>
        <end position="307"/>
    </location>
</feature>
<evidence type="ECO:0000256" key="14">
    <source>
        <dbReference type="RuleBase" id="RU000688"/>
    </source>
</evidence>
<reference evidence="18 19" key="1">
    <citation type="submission" date="2018-11" db="EMBL/GenBank/DDBJ databases">
        <authorList>
            <person name="Lopez-Roques C."/>
            <person name="Donnadieu C."/>
            <person name="Bouchez O."/>
            <person name="Klopp C."/>
            <person name="Cabau C."/>
            <person name="Zahm M."/>
        </authorList>
    </citation>
    <scope>NUCLEOTIDE SEQUENCE [LARGE SCALE GENOMIC DNA]</scope>
    <source>
        <strain evidence="18">RS831</strain>
        <tissue evidence="18">Whole body</tissue>
    </source>
</reference>
<dbReference type="Gene3D" id="1.20.1070.10">
    <property type="entry name" value="Rhodopsin 7-helix transmembrane proteins"/>
    <property type="match status" value="1"/>
</dbReference>
<dbReference type="PROSITE" id="PS50262">
    <property type="entry name" value="G_PROTEIN_RECEP_F1_2"/>
    <property type="match status" value="1"/>
</dbReference>
<dbReference type="SUPFAM" id="SSF81321">
    <property type="entry name" value="Family A G protein-coupled receptor-like"/>
    <property type="match status" value="1"/>
</dbReference>
<dbReference type="InterPro" id="IPR017452">
    <property type="entry name" value="GPCR_Rhodpsn_7TM"/>
</dbReference>
<feature type="transmembrane region" description="Helical" evidence="16">
    <location>
        <begin position="88"/>
        <end position="110"/>
    </location>
</feature>
<feature type="transmembrane region" description="Helical" evidence="16">
    <location>
        <begin position="341"/>
        <end position="360"/>
    </location>
</feature>
<dbReference type="Proteomes" id="UP000283210">
    <property type="component" value="Chromosome 22"/>
</dbReference>
<evidence type="ECO:0000256" key="12">
    <source>
        <dbReference type="ARBA" id="ARBA00023180"/>
    </source>
</evidence>
<dbReference type="GO" id="GO:0005886">
    <property type="term" value="C:plasma membrane"/>
    <property type="evidence" value="ECO:0007669"/>
    <property type="project" value="UniProtKB-SubCell"/>
</dbReference>
<feature type="transmembrane region" description="Helical" evidence="16">
    <location>
        <begin position="170"/>
        <end position="189"/>
    </location>
</feature>
<evidence type="ECO:0000256" key="6">
    <source>
        <dbReference type="ARBA" id="ARBA00022692"/>
    </source>
</evidence>
<protein>
    <recommendedName>
        <fullName evidence="3">Platelet-activating factor receptor</fullName>
    </recommendedName>
</protein>
<keyword evidence="13 14" id="KW-0807">Transducer</keyword>
<keyword evidence="9 16" id="KW-0472">Membrane</keyword>
<dbReference type="PRINTS" id="PR00237">
    <property type="entry name" value="GPCRRHODOPSN"/>
</dbReference>
<keyword evidence="6 14" id="KW-0812">Transmembrane</keyword>
<dbReference type="PANTHER" id="PTHR24233">
    <property type="entry name" value="P2Y PURINOCEPTOR-RELATED G-PROTEIN COUPLED RECEPTOR"/>
    <property type="match status" value="1"/>
</dbReference>
<organism evidence="18 19">
    <name type="scientific">Oryzias javanicus</name>
    <name type="common">Javanese ricefish</name>
    <name type="synonym">Aplocheilus javanicus</name>
    <dbReference type="NCBI Taxonomy" id="123683"/>
    <lineage>
        <taxon>Eukaryota</taxon>
        <taxon>Metazoa</taxon>
        <taxon>Chordata</taxon>
        <taxon>Craniata</taxon>
        <taxon>Vertebrata</taxon>
        <taxon>Euteleostomi</taxon>
        <taxon>Actinopterygii</taxon>
        <taxon>Neopterygii</taxon>
        <taxon>Teleostei</taxon>
        <taxon>Neoteleostei</taxon>
        <taxon>Acanthomorphata</taxon>
        <taxon>Ovalentaria</taxon>
        <taxon>Atherinomorphae</taxon>
        <taxon>Beloniformes</taxon>
        <taxon>Adrianichthyidae</taxon>
        <taxon>Oryziinae</taxon>
        <taxon>Oryzias</taxon>
    </lineage>
</organism>
<keyword evidence="7 16" id="KW-1133">Transmembrane helix</keyword>
<keyword evidence="5" id="KW-0145">Chemotaxis</keyword>
<dbReference type="AlphaFoldDB" id="A0A437C436"/>
<keyword evidence="11 14" id="KW-0675">Receptor</keyword>
<dbReference type="GO" id="GO:0006935">
    <property type="term" value="P:chemotaxis"/>
    <property type="evidence" value="ECO:0007669"/>
    <property type="project" value="UniProtKB-KW"/>
</dbReference>
<dbReference type="PRINTS" id="PR01153">
    <property type="entry name" value="PAFRECEPTOR"/>
</dbReference>
<dbReference type="EMBL" id="CM012458">
    <property type="protein sequence ID" value="RVE57425.1"/>
    <property type="molecule type" value="Genomic_DNA"/>
</dbReference>
<evidence type="ECO:0000313" key="18">
    <source>
        <dbReference type="EMBL" id="RVE57425.1"/>
    </source>
</evidence>
<evidence type="ECO:0000313" key="19">
    <source>
        <dbReference type="Proteomes" id="UP000283210"/>
    </source>
</evidence>
<dbReference type="InterPro" id="IPR000276">
    <property type="entry name" value="GPCR_Rhodpsn"/>
</dbReference>
<dbReference type="PROSITE" id="PS00237">
    <property type="entry name" value="G_PROTEIN_RECEP_F1_1"/>
    <property type="match status" value="1"/>
</dbReference>
<feature type="domain" description="G-protein coupled receptors family 1 profile" evidence="17">
    <location>
        <begin position="68"/>
        <end position="357"/>
    </location>
</feature>
<keyword evidence="12" id="KW-0325">Glycoprotein</keyword>
<evidence type="ECO:0000256" key="11">
    <source>
        <dbReference type="ARBA" id="ARBA00023170"/>
    </source>
</evidence>
<evidence type="ECO:0000256" key="4">
    <source>
        <dbReference type="ARBA" id="ARBA00022475"/>
    </source>
</evidence>
<evidence type="ECO:0000256" key="3">
    <source>
        <dbReference type="ARBA" id="ARBA00016224"/>
    </source>
</evidence>
<evidence type="ECO:0000256" key="7">
    <source>
        <dbReference type="ARBA" id="ARBA00022989"/>
    </source>
</evidence>
<feature type="region of interest" description="Disordered" evidence="15">
    <location>
        <begin position="392"/>
        <end position="411"/>
    </location>
</feature>
<feature type="compositionally biased region" description="Low complexity" evidence="15">
    <location>
        <begin position="392"/>
        <end position="402"/>
    </location>
</feature>
<evidence type="ECO:0000256" key="1">
    <source>
        <dbReference type="ARBA" id="ARBA00004651"/>
    </source>
</evidence>
<comment type="subcellular location">
    <subcellularLocation>
        <location evidence="1">Cell membrane</location>
        <topology evidence="1">Multi-pass membrane protein</topology>
    </subcellularLocation>
</comment>
<evidence type="ECO:0000259" key="17">
    <source>
        <dbReference type="PROSITE" id="PS50262"/>
    </source>
</evidence>
<dbReference type="Pfam" id="PF00001">
    <property type="entry name" value="7tm_1"/>
    <property type="match status" value="1"/>
</dbReference>
<comment type="subunit">
    <text evidence="2">Interacts with ARRB1.</text>
</comment>
<gene>
    <name evidence="18" type="ORF">OJAV_G00216280</name>
</gene>
<keyword evidence="8 14" id="KW-0297">G-protein coupled receptor</keyword>
<evidence type="ECO:0000256" key="16">
    <source>
        <dbReference type="SAM" id="Phobius"/>
    </source>
</evidence>
<evidence type="ECO:0000256" key="13">
    <source>
        <dbReference type="ARBA" id="ARBA00023224"/>
    </source>
</evidence>
<dbReference type="InterPro" id="IPR002282">
    <property type="entry name" value="PAF_rcpt"/>
</dbReference>
<feature type="transmembrane region" description="Helical" evidence="16">
    <location>
        <begin position="224"/>
        <end position="249"/>
    </location>
</feature>
<evidence type="ECO:0000256" key="15">
    <source>
        <dbReference type="SAM" id="MobiDB-lite"/>
    </source>
</evidence>
<dbReference type="PANTHER" id="PTHR24233:SF6">
    <property type="entry name" value="PLATELET-ACTIVATING FACTOR RECEPTOR"/>
    <property type="match status" value="1"/>
</dbReference>
<keyword evidence="4" id="KW-1003">Cell membrane</keyword>
<accession>A0A437C436</accession>